<dbReference type="OrthoDB" id="439993at2759"/>
<evidence type="ECO:0000256" key="1">
    <source>
        <dbReference type="SAM" id="MobiDB-lite"/>
    </source>
</evidence>
<evidence type="ECO:0000313" key="3">
    <source>
        <dbReference type="Proteomes" id="UP000800039"/>
    </source>
</evidence>
<evidence type="ECO:0000313" key="2">
    <source>
        <dbReference type="EMBL" id="KAF1851736.1"/>
    </source>
</evidence>
<accession>A0A9P4LDC9</accession>
<gene>
    <name evidence="2" type="ORF">K460DRAFT_362481</name>
</gene>
<feature type="compositionally biased region" description="Basic residues" evidence="1">
    <location>
        <begin position="298"/>
        <end position="308"/>
    </location>
</feature>
<protein>
    <submittedName>
        <fullName evidence="2">Uncharacterized protein</fullName>
    </submittedName>
</protein>
<feature type="region of interest" description="Disordered" evidence="1">
    <location>
        <begin position="1"/>
        <end position="40"/>
    </location>
</feature>
<dbReference type="RefSeq" id="XP_040794299.1">
    <property type="nucleotide sequence ID" value="XM_040932650.1"/>
</dbReference>
<dbReference type="GeneID" id="63849901"/>
<sequence>MDVSNEDTLVEAMQRTSTASPAPRLEHIDSKAMNRGPRFTSKPVTPEYLAQLAAGIELIFTDYAHQEEMRAKWLQKHFRTTDEGDKFVHLTAILEHPNISSMKPEASQVLLQQALHNHPSTIIEISQNGYYVRRIPSSYPPTFLPENSFEVVDDDGLRFWDQRTIYIEPHLRNLCQTPAKVAHWLQAHGQLRPKWLPLQAVHMLWNSCAFVVLSGSVIHDDIWSKWRAAEKPENWKIMTKVEHSKRTAEYVALLEKQNIKGMRKSQLDDSKLPAIARPAVFPIDVEIVPTEYLAAPKDKRKRRKRKGAKSSLPTNNTETNLPVQEAEDDEPSRKRRA</sequence>
<dbReference type="Proteomes" id="UP000800039">
    <property type="component" value="Unassembled WGS sequence"/>
</dbReference>
<dbReference type="EMBL" id="ML976614">
    <property type="protein sequence ID" value="KAF1851736.1"/>
    <property type="molecule type" value="Genomic_DNA"/>
</dbReference>
<proteinExistence type="predicted"/>
<dbReference type="AlphaFoldDB" id="A0A9P4LDC9"/>
<organism evidence="2 3">
    <name type="scientific">Cucurbitaria berberidis CBS 394.84</name>
    <dbReference type="NCBI Taxonomy" id="1168544"/>
    <lineage>
        <taxon>Eukaryota</taxon>
        <taxon>Fungi</taxon>
        <taxon>Dikarya</taxon>
        <taxon>Ascomycota</taxon>
        <taxon>Pezizomycotina</taxon>
        <taxon>Dothideomycetes</taxon>
        <taxon>Pleosporomycetidae</taxon>
        <taxon>Pleosporales</taxon>
        <taxon>Pleosporineae</taxon>
        <taxon>Cucurbitariaceae</taxon>
        <taxon>Cucurbitaria</taxon>
    </lineage>
</organism>
<feature type="compositionally biased region" description="Polar residues" evidence="1">
    <location>
        <begin position="311"/>
        <end position="322"/>
    </location>
</feature>
<name>A0A9P4LDC9_9PLEO</name>
<comment type="caution">
    <text evidence="2">The sequence shown here is derived from an EMBL/GenBank/DDBJ whole genome shotgun (WGS) entry which is preliminary data.</text>
</comment>
<keyword evidence="3" id="KW-1185">Reference proteome</keyword>
<reference evidence="2" key="1">
    <citation type="submission" date="2020-01" db="EMBL/GenBank/DDBJ databases">
        <authorList>
            <consortium name="DOE Joint Genome Institute"/>
            <person name="Haridas S."/>
            <person name="Albert R."/>
            <person name="Binder M."/>
            <person name="Bloem J."/>
            <person name="Labutti K."/>
            <person name="Salamov A."/>
            <person name="Andreopoulos B."/>
            <person name="Baker S.E."/>
            <person name="Barry K."/>
            <person name="Bills G."/>
            <person name="Bluhm B.H."/>
            <person name="Cannon C."/>
            <person name="Castanera R."/>
            <person name="Culley D.E."/>
            <person name="Daum C."/>
            <person name="Ezra D."/>
            <person name="Gonzalez J.B."/>
            <person name="Henrissat B."/>
            <person name="Kuo A."/>
            <person name="Liang C."/>
            <person name="Lipzen A."/>
            <person name="Lutzoni F."/>
            <person name="Magnuson J."/>
            <person name="Mondo S."/>
            <person name="Nolan M."/>
            <person name="Ohm R."/>
            <person name="Pangilinan J."/>
            <person name="Park H.-J."/>
            <person name="Ramirez L."/>
            <person name="Alfaro M."/>
            <person name="Sun H."/>
            <person name="Tritt A."/>
            <person name="Yoshinaga Y."/>
            <person name="Zwiers L.-H."/>
            <person name="Turgeon B.G."/>
            <person name="Goodwin S.B."/>
            <person name="Spatafora J.W."/>
            <person name="Crous P.W."/>
            <person name="Grigoriev I.V."/>
        </authorList>
    </citation>
    <scope>NUCLEOTIDE SEQUENCE</scope>
    <source>
        <strain evidence="2">CBS 394.84</strain>
    </source>
</reference>
<feature type="region of interest" description="Disordered" evidence="1">
    <location>
        <begin position="296"/>
        <end position="337"/>
    </location>
</feature>